<dbReference type="Pfam" id="PF08403">
    <property type="entry name" value="AA_permease_N"/>
    <property type="match status" value="1"/>
</dbReference>
<comment type="caution">
    <text evidence="5">The sequence shown here is derived from an EMBL/GenBank/DDBJ whole genome shotgun (WGS) entry which is preliminary data.</text>
</comment>
<comment type="subcellular location">
    <subcellularLocation>
        <location evidence="1">Cell membrane</location>
        <topology evidence="1">Multi-pass membrane protein</topology>
    </subcellularLocation>
</comment>
<protein>
    <recommendedName>
        <fullName evidence="4">Amino acid permease N-terminal domain-containing protein</fullName>
    </recommendedName>
</protein>
<evidence type="ECO:0000259" key="4">
    <source>
        <dbReference type="Pfam" id="PF08403"/>
    </source>
</evidence>
<sequence>MADSPSVPILARRRTQRTSYCLPEPTSDSMSVSRLTQNNTYLRTFDYNTLDAVPNYQHYANTQVPGEEKRARPSLVDLHCNMMEIRQHPSPVNEIRPDDELGKERLG</sequence>
<dbReference type="AlphaFoldDB" id="A0A401SSV4"/>
<keyword evidence="6" id="KW-1185">Reference proteome</keyword>
<feature type="region of interest" description="Disordered" evidence="3">
    <location>
        <begin position="1"/>
        <end position="32"/>
    </location>
</feature>
<keyword evidence="2" id="KW-0813">Transport</keyword>
<gene>
    <name evidence="5" type="ORF">chiPu_0011912</name>
</gene>
<feature type="region of interest" description="Disordered" evidence="3">
    <location>
        <begin position="87"/>
        <end position="107"/>
    </location>
</feature>
<dbReference type="InterPro" id="IPR013612">
    <property type="entry name" value="AA_permease_N"/>
</dbReference>
<evidence type="ECO:0000256" key="2">
    <source>
        <dbReference type="ARBA" id="ARBA00022448"/>
    </source>
</evidence>
<dbReference type="OrthoDB" id="10567191at2759"/>
<dbReference type="EMBL" id="BEZZ01000517">
    <property type="protein sequence ID" value="GCC33443.1"/>
    <property type="molecule type" value="Genomic_DNA"/>
</dbReference>
<evidence type="ECO:0000313" key="6">
    <source>
        <dbReference type="Proteomes" id="UP000287033"/>
    </source>
</evidence>
<evidence type="ECO:0000256" key="3">
    <source>
        <dbReference type="SAM" id="MobiDB-lite"/>
    </source>
</evidence>
<dbReference type="STRING" id="137246.A0A401SSV4"/>
<name>A0A401SSV4_CHIPU</name>
<feature type="compositionally biased region" description="Basic and acidic residues" evidence="3">
    <location>
        <begin position="95"/>
        <end position="107"/>
    </location>
</feature>
<organism evidence="5 6">
    <name type="scientific">Chiloscyllium punctatum</name>
    <name type="common">Brownbanded bambooshark</name>
    <name type="synonym">Hemiscyllium punctatum</name>
    <dbReference type="NCBI Taxonomy" id="137246"/>
    <lineage>
        <taxon>Eukaryota</taxon>
        <taxon>Metazoa</taxon>
        <taxon>Chordata</taxon>
        <taxon>Craniata</taxon>
        <taxon>Vertebrata</taxon>
        <taxon>Chondrichthyes</taxon>
        <taxon>Elasmobranchii</taxon>
        <taxon>Galeomorphii</taxon>
        <taxon>Galeoidea</taxon>
        <taxon>Orectolobiformes</taxon>
        <taxon>Hemiscylliidae</taxon>
        <taxon>Chiloscyllium</taxon>
    </lineage>
</organism>
<evidence type="ECO:0000256" key="1">
    <source>
        <dbReference type="ARBA" id="ARBA00004651"/>
    </source>
</evidence>
<proteinExistence type="predicted"/>
<evidence type="ECO:0000313" key="5">
    <source>
        <dbReference type="EMBL" id="GCC33443.1"/>
    </source>
</evidence>
<dbReference type="GO" id="GO:0005886">
    <property type="term" value="C:plasma membrane"/>
    <property type="evidence" value="ECO:0007669"/>
    <property type="project" value="UniProtKB-SubCell"/>
</dbReference>
<feature type="domain" description="Amino acid permease N-terminal" evidence="4">
    <location>
        <begin position="37"/>
        <end position="84"/>
    </location>
</feature>
<accession>A0A401SSV4</accession>
<dbReference type="Proteomes" id="UP000287033">
    <property type="component" value="Unassembled WGS sequence"/>
</dbReference>
<reference evidence="5 6" key="1">
    <citation type="journal article" date="2018" name="Nat. Ecol. Evol.">
        <title>Shark genomes provide insights into elasmobranch evolution and the origin of vertebrates.</title>
        <authorList>
            <person name="Hara Y"/>
            <person name="Yamaguchi K"/>
            <person name="Onimaru K"/>
            <person name="Kadota M"/>
            <person name="Koyanagi M"/>
            <person name="Keeley SD"/>
            <person name="Tatsumi K"/>
            <person name="Tanaka K"/>
            <person name="Motone F"/>
            <person name="Kageyama Y"/>
            <person name="Nozu R"/>
            <person name="Adachi N"/>
            <person name="Nishimura O"/>
            <person name="Nakagawa R"/>
            <person name="Tanegashima C"/>
            <person name="Kiyatake I"/>
            <person name="Matsumoto R"/>
            <person name="Murakumo K"/>
            <person name="Nishida K"/>
            <person name="Terakita A"/>
            <person name="Kuratani S"/>
            <person name="Sato K"/>
            <person name="Hyodo S Kuraku.S."/>
        </authorList>
    </citation>
    <scope>NUCLEOTIDE SEQUENCE [LARGE SCALE GENOMIC DNA]</scope>
</reference>